<protein>
    <recommendedName>
        <fullName evidence="3">SCP2 domain-containing protein</fullName>
    </recommendedName>
</protein>
<proteinExistence type="predicted"/>
<comment type="caution">
    <text evidence="1">The sequence shown here is derived from an EMBL/GenBank/DDBJ whole genome shotgun (WGS) entry which is preliminary data.</text>
</comment>
<gene>
    <name evidence="1" type="ORF">BRO54_3681</name>
</gene>
<dbReference type="InterPro" id="IPR036527">
    <property type="entry name" value="SCP2_sterol-bd_dom_sf"/>
</dbReference>
<name>A0A1Q5SK49_9BACL</name>
<dbReference type="Proteomes" id="UP000186030">
    <property type="component" value="Unassembled WGS sequence"/>
</dbReference>
<evidence type="ECO:0000313" key="2">
    <source>
        <dbReference type="Proteomes" id="UP000186030"/>
    </source>
</evidence>
<accession>A0A1Q5SK49</accession>
<dbReference type="Gene3D" id="3.30.1050.10">
    <property type="entry name" value="SCP2 sterol-binding domain"/>
    <property type="match status" value="1"/>
</dbReference>
<reference evidence="1 2" key="1">
    <citation type="submission" date="2016-11" db="EMBL/GenBank/DDBJ databases">
        <authorList>
            <person name="Kadnikov V."/>
            <person name="Nazina T."/>
        </authorList>
    </citation>
    <scope>NUCLEOTIDE SEQUENCE [LARGE SCALE GENOMIC DNA]</scope>
    <source>
        <strain evidence="1 2">1017</strain>
    </source>
</reference>
<evidence type="ECO:0000313" key="1">
    <source>
        <dbReference type="EMBL" id="OKO88389.1"/>
    </source>
</evidence>
<reference evidence="2" key="2">
    <citation type="submission" date="2017-01" db="EMBL/GenBank/DDBJ databases">
        <title>Genome sequencing and annotation of Geobacillus sp. 1017, a Hydrocarbon-Oxidizing Thermophilic Bacterium Isolated from a Heavy Oil Reservoir (China).</title>
        <authorList>
            <person name="Kadnikov V.V."/>
            <person name="Mardanov A.V."/>
            <person name="Poltaraus A.B."/>
            <person name="Sokolova D.S."/>
            <person name="Semenova E.M."/>
            <person name="Ravin N.V."/>
            <person name="Tourova T.P."/>
            <person name="Nazina T.N."/>
        </authorList>
    </citation>
    <scope>NUCLEOTIDE SEQUENCE [LARGE SCALE GENOMIC DNA]</scope>
    <source>
        <strain evidence="2">1017</strain>
    </source>
</reference>
<sequence length="150" mass="16981">MTKTALVRQRVVEIFVKDFSSSGGSEKIKMGEGISMEMRELVGQFVERMQVLRHLVPILPDEQLYVRFESDDETALLLIGKESAARGMENDERKTLTVRGSKEALASLLNGELKLQQLVRLREVHVSGSFRQLLLLESLLHLAKPYRDVG</sequence>
<dbReference type="EMBL" id="MQMG01000077">
    <property type="protein sequence ID" value="OKO88389.1"/>
    <property type="molecule type" value="Genomic_DNA"/>
</dbReference>
<organism evidence="1 2">
    <name type="scientific">Geobacillus proteiniphilus</name>
    <dbReference type="NCBI Taxonomy" id="860353"/>
    <lineage>
        <taxon>Bacteria</taxon>
        <taxon>Bacillati</taxon>
        <taxon>Bacillota</taxon>
        <taxon>Bacilli</taxon>
        <taxon>Bacillales</taxon>
        <taxon>Anoxybacillaceae</taxon>
        <taxon>Geobacillus</taxon>
    </lineage>
</organism>
<dbReference type="AlphaFoldDB" id="A0A1Q5SK49"/>
<evidence type="ECO:0008006" key="3">
    <source>
        <dbReference type="Google" id="ProtNLM"/>
    </source>
</evidence>
<dbReference type="SUPFAM" id="SSF55718">
    <property type="entry name" value="SCP-like"/>
    <property type="match status" value="1"/>
</dbReference>